<gene>
    <name evidence="6" type="ORF">MNO81_23545</name>
</gene>
<dbReference type="InterPro" id="IPR036271">
    <property type="entry name" value="Tet_transcr_reg_TetR-rel_C_sf"/>
</dbReference>
<dbReference type="EMBL" id="JAKZMO010000025">
    <property type="protein sequence ID" value="MDG5485778.1"/>
    <property type="molecule type" value="Genomic_DNA"/>
</dbReference>
<keyword evidence="7" id="KW-1185">Reference proteome</keyword>
<keyword evidence="2 4" id="KW-0238">DNA-binding</keyword>
<dbReference type="Gene3D" id="1.10.10.60">
    <property type="entry name" value="Homeodomain-like"/>
    <property type="match status" value="1"/>
</dbReference>
<dbReference type="RefSeq" id="WP_278223092.1">
    <property type="nucleotide sequence ID" value="NZ_JAKZMO010000025.1"/>
</dbReference>
<dbReference type="InterPro" id="IPR050109">
    <property type="entry name" value="HTH-type_TetR-like_transc_reg"/>
</dbReference>
<evidence type="ECO:0000256" key="1">
    <source>
        <dbReference type="ARBA" id="ARBA00023015"/>
    </source>
</evidence>
<dbReference type="PROSITE" id="PS50977">
    <property type="entry name" value="HTH_TETR_2"/>
    <property type="match status" value="1"/>
</dbReference>
<dbReference type="InterPro" id="IPR009057">
    <property type="entry name" value="Homeodomain-like_sf"/>
</dbReference>
<dbReference type="Pfam" id="PF17920">
    <property type="entry name" value="TetR_C_16"/>
    <property type="match status" value="1"/>
</dbReference>
<organism evidence="6 7">
    <name type="scientific">Mycolicibacterium gadium</name>
    <name type="common">Mycobacterium gadium</name>
    <dbReference type="NCBI Taxonomy" id="1794"/>
    <lineage>
        <taxon>Bacteria</taxon>
        <taxon>Bacillati</taxon>
        <taxon>Actinomycetota</taxon>
        <taxon>Actinomycetes</taxon>
        <taxon>Mycobacteriales</taxon>
        <taxon>Mycobacteriaceae</taxon>
        <taxon>Mycolicibacterium</taxon>
    </lineage>
</organism>
<evidence type="ECO:0000313" key="7">
    <source>
        <dbReference type="Proteomes" id="UP001154266"/>
    </source>
</evidence>
<evidence type="ECO:0000259" key="5">
    <source>
        <dbReference type="PROSITE" id="PS50977"/>
    </source>
</evidence>
<accession>A0ABT6GWN4</accession>
<dbReference type="PRINTS" id="PR00455">
    <property type="entry name" value="HTHTETR"/>
</dbReference>
<dbReference type="SUPFAM" id="SSF48498">
    <property type="entry name" value="Tetracyclin repressor-like, C-terminal domain"/>
    <property type="match status" value="1"/>
</dbReference>
<comment type="caution">
    <text evidence="6">The sequence shown here is derived from an EMBL/GenBank/DDBJ whole genome shotgun (WGS) entry which is preliminary data.</text>
</comment>
<dbReference type="Gene3D" id="1.10.357.10">
    <property type="entry name" value="Tetracycline Repressor, domain 2"/>
    <property type="match status" value="1"/>
</dbReference>
<feature type="DNA-binding region" description="H-T-H motif" evidence="4">
    <location>
        <begin position="37"/>
        <end position="56"/>
    </location>
</feature>
<evidence type="ECO:0000256" key="4">
    <source>
        <dbReference type="PROSITE-ProRule" id="PRU00335"/>
    </source>
</evidence>
<protein>
    <submittedName>
        <fullName evidence="6">TetR family transcriptional regulator</fullName>
    </submittedName>
</protein>
<dbReference type="PANTHER" id="PTHR30055:SF234">
    <property type="entry name" value="HTH-TYPE TRANSCRIPTIONAL REGULATOR BETI"/>
    <property type="match status" value="1"/>
</dbReference>
<sequence length="196" mass="21554">MPKNTPPGPRDERGVLSARILAAAREEFAHHGWAGTTIRAVARAADVDPALVYHYFGSKEALLDTSTNPPQRWLESVARTWTAPVGRLGEALLRQMLGAWADEEIGPMLRAIVLTAAHDEATREKLRRVVESGLMGVSQLGIDERDRLKRSGLISSQIMGLAMMRFVWKIEPVASMSDDELVSAVAPNLQRYIEGA</sequence>
<keyword evidence="3" id="KW-0804">Transcription</keyword>
<dbReference type="Pfam" id="PF00440">
    <property type="entry name" value="TetR_N"/>
    <property type="match status" value="1"/>
</dbReference>
<keyword evidence="1" id="KW-0805">Transcription regulation</keyword>
<proteinExistence type="predicted"/>
<dbReference type="PANTHER" id="PTHR30055">
    <property type="entry name" value="HTH-TYPE TRANSCRIPTIONAL REGULATOR RUTR"/>
    <property type="match status" value="1"/>
</dbReference>
<name>A0ABT6GWN4_MYCGU</name>
<evidence type="ECO:0000256" key="3">
    <source>
        <dbReference type="ARBA" id="ARBA00023163"/>
    </source>
</evidence>
<reference evidence="6" key="1">
    <citation type="journal article" date="2023" name="Environ. Microbiol.">
        <title>The 2-methylpropene degradation pathway in Mycobacteriaceae family strains.</title>
        <authorList>
            <person name="Helbich S."/>
            <person name="Barrantes I."/>
            <person name="Dos Anjos Borges L.G."/>
            <person name="Pieper D.H."/>
            <person name="Vainshtein Y."/>
            <person name="Sohn K."/>
            <person name="Engesser K.H."/>
        </authorList>
    </citation>
    <scope>NUCLEOTIDE SEQUENCE</scope>
    <source>
        <strain evidence="6">IBE100</strain>
    </source>
</reference>
<feature type="domain" description="HTH tetR-type" evidence="5">
    <location>
        <begin position="14"/>
        <end position="74"/>
    </location>
</feature>
<evidence type="ECO:0000256" key="2">
    <source>
        <dbReference type="ARBA" id="ARBA00023125"/>
    </source>
</evidence>
<dbReference type="Proteomes" id="UP001154266">
    <property type="component" value="Unassembled WGS sequence"/>
</dbReference>
<evidence type="ECO:0000313" key="6">
    <source>
        <dbReference type="EMBL" id="MDG5485778.1"/>
    </source>
</evidence>
<dbReference type="InterPro" id="IPR001647">
    <property type="entry name" value="HTH_TetR"/>
</dbReference>
<dbReference type="InterPro" id="IPR041678">
    <property type="entry name" value="TetR_C_16"/>
</dbReference>
<dbReference type="SUPFAM" id="SSF46689">
    <property type="entry name" value="Homeodomain-like"/>
    <property type="match status" value="1"/>
</dbReference>